<protein>
    <submittedName>
        <fullName evidence="5">Phosphate starvation protein PhoH</fullName>
    </submittedName>
</protein>
<gene>
    <name evidence="5" type="ORF">OSSY52_09710</name>
</gene>
<evidence type="ECO:0000256" key="2">
    <source>
        <dbReference type="ARBA" id="ARBA00022840"/>
    </source>
</evidence>
<dbReference type="GO" id="GO:0005524">
    <property type="term" value="F:ATP binding"/>
    <property type="evidence" value="ECO:0007669"/>
    <property type="project" value="UniProtKB-KW"/>
</dbReference>
<dbReference type="Pfam" id="PF13638">
    <property type="entry name" value="PIN_4"/>
    <property type="match status" value="1"/>
</dbReference>
<organism evidence="5 6">
    <name type="scientific">Tepiditoga spiralis</name>
    <dbReference type="NCBI Taxonomy" id="2108365"/>
    <lineage>
        <taxon>Bacteria</taxon>
        <taxon>Thermotogati</taxon>
        <taxon>Thermotogota</taxon>
        <taxon>Thermotogae</taxon>
        <taxon>Petrotogales</taxon>
        <taxon>Petrotogaceae</taxon>
        <taxon>Tepiditoga</taxon>
    </lineage>
</organism>
<name>A0A7G1G366_9BACT</name>
<sequence length="426" mass="48346">MVKNYVLDTNTLIHDPKAIFNFQDNNVIIPFPVLEEIDKLKTRQDKVAKSARDVNRILDKLRKKGNLHSGIKLENGGILKIMTLNKNYDNEIPRYLGKSMDDFIIFYALYLQKTDPVKTIIVSKDLNLRVKADAMGIESQDYLTDKVDMELLPKGYISIKNEKLDIKKQKYIKDDILKDTELLPNMYINLNDILFRYKKSTNELIPLVVDLNTEIFGITPKNIEQVFAIDALLNPDIPFISLIGIAGTGKTLISIAAGLEMIFNLKLYKKILVSKPVIPMGKEIGFLPGNVEEKMKPWLQPIYDNLEFLFEGKGKKPDEFLMKKDILEIEVLSYIRGRSIPSQYMIIDEAQNLTPAEIKTIITRVGEGTKIILTGDPYQIDNPYLDASSNGLVYATNKFKNSELSSHVIMVKGERSNLATVAAKIL</sequence>
<dbReference type="Gene3D" id="3.40.50.300">
    <property type="entry name" value="P-loop containing nucleotide triphosphate hydrolases"/>
    <property type="match status" value="1"/>
</dbReference>
<dbReference type="GO" id="GO:0005829">
    <property type="term" value="C:cytosol"/>
    <property type="evidence" value="ECO:0007669"/>
    <property type="project" value="TreeGrafter"/>
</dbReference>
<dbReference type="KEGG" id="ocy:OSSY52_09710"/>
<dbReference type="Proteomes" id="UP000516361">
    <property type="component" value="Chromosome"/>
</dbReference>
<evidence type="ECO:0000259" key="4">
    <source>
        <dbReference type="SMART" id="SM00670"/>
    </source>
</evidence>
<proteinExistence type="inferred from homology"/>
<dbReference type="EMBL" id="AP018712">
    <property type="protein sequence ID" value="BBE30830.1"/>
    <property type="molecule type" value="Genomic_DNA"/>
</dbReference>
<dbReference type="PANTHER" id="PTHR30473:SF2">
    <property type="entry name" value="PIN DOMAIN-CONTAINING PROTEIN"/>
    <property type="match status" value="1"/>
</dbReference>
<dbReference type="InterPro" id="IPR051451">
    <property type="entry name" value="PhoH2-like"/>
</dbReference>
<accession>A0A7G1G366</accession>
<dbReference type="InterPro" id="IPR003714">
    <property type="entry name" value="PhoH"/>
</dbReference>
<dbReference type="InterPro" id="IPR002716">
    <property type="entry name" value="PIN_dom"/>
</dbReference>
<keyword evidence="2" id="KW-0067">ATP-binding</keyword>
<evidence type="ECO:0000256" key="1">
    <source>
        <dbReference type="ARBA" id="ARBA00022741"/>
    </source>
</evidence>
<dbReference type="Gene3D" id="3.40.50.1010">
    <property type="entry name" value="5'-nuclease"/>
    <property type="match status" value="1"/>
</dbReference>
<dbReference type="PANTHER" id="PTHR30473">
    <property type="entry name" value="PROTEIN PHOH"/>
    <property type="match status" value="1"/>
</dbReference>
<dbReference type="SMART" id="SM00670">
    <property type="entry name" value="PINc"/>
    <property type="match status" value="1"/>
</dbReference>
<feature type="domain" description="PIN" evidence="4">
    <location>
        <begin position="3"/>
        <end position="130"/>
    </location>
</feature>
<dbReference type="Pfam" id="PF02562">
    <property type="entry name" value="PhoH"/>
    <property type="match status" value="1"/>
</dbReference>
<evidence type="ECO:0000313" key="6">
    <source>
        <dbReference type="Proteomes" id="UP000516361"/>
    </source>
</evidence>
<evidence type="ECO:0000256" key="3">
    <source>
        <dbReference type="ARBA" id="ARBA00046345"/>
    </source>
</evidence>
<keyword evidence="1" id="KW-0547">Nucleotide-binding</keyword>
<dbReference type="AlphaFoldDB" id="A0A7G1G366"/>
<dbReference type="FunFam" id="3.40.50.300:FF:000013">
    <property type="entry name" value="PhoH family ATPase"/>
    <property type="match status" value="1"/>
</dbReference>
<reference evidence="5 6" key="1">
    <citation type="submission" date="2018-06" db="EMBL/GenBank/DDBJ databases">
        <title>Genome sequencing of Oceanotoga sp. sy52.</title>
        <authorList>
            <person name="Mori K."/>
        </authorList>
    </citation>
    <scope>NUCLEOTIDE SEQUENCE [LARGE SCALE GENOMIC DNA]</scope>
    <source>
        <strain evidence="6">sy52</strain>
    </source>
</reference>
<comment type="similarity">
    <text evidence="3">In the N-terminal section; belongs to the PINc/VapC protein family.</text>
</comment>
<dbReference type="FunCoup" id="A0A7G1G366">
    <property type="interactions" value="10"/>
</dbReference>
<evidence type="ECO:0000313" key="5">
    <source>
        <dbReference type="EMBL" id="BBE30830.1"/>
    </source>
</evidence>
<dbReference type="InterPro" id="IPR027417">
    <property type="entry name" value="P-loop_NTPase"/>
</dbReference>
<dbReference type="InParanoid" id="A0A7G1G366"/>
<dbReference type="CDD" id="cd09883">
    <property type="entry name" value="PIN_VapC_PhoHL-ATPase"/>
    <property type="match status" value="1"/>
</dbReference>
<dbReference type="RefSeq" id="WP_190615897.1">
    <property type="nucleotide sequence ID" value="NZ_AP018712.1"/>
</dbReference>
<dbReference type="SUPFAM" id="SSF88723">
    <property type="entry name" value="PIN domain-like"/>
    <property type="match status" value="1"/>
</dbReference>
<dbReference type="InterPro" id="IPR029060">
    <property type="entry name" value="PIN-like_dom_sf"/>
</dbReference>
<keyword evidence="6" id="KW-1185">Reference proteome</keyword>
<dbReference type="SUPFAM" id="SSF52540">
    <property type="entry name" value="P-loop containing nucleoside triphosphate hydrolases"/>
    <property type="match status" value="1"/>
</dbReference>